<keyword evidence="2" id="KW-1185">Reference proteome</keyword>
<proteinExistence type="predicted"/>
<name>A0ACC2JX75_9PEZI</name>
<dbReference type="Proteomes" id="UP001153332">
    <property type="component" value="Unassembled WGS sequence"/>
</dbReference>
<evidence type="ECO:0000313" key="1">
    <source>
        <dbReference type="EMBL" id="KAJ8131892.1"/>
    </source>
</evidence>
<protein>
    <submittedName>
        <fullName evidence="1">Uncharacterized protein</fullName>
    </submittedName>
</protein>
<accession>A0ACC2JX75</accession>
<comment type="caution">
    <text evidence="1">The sequence shown here is derived from an EMBL/GenBank/DDBJ whole genome shotgun (WGS) entry which is preliminary data.</text>
</comment>
<sequence length="920" mass="102298">MTSNPDWGQRTSALSVAAKYAYRIKGKNIIVTGVAPQGVGEGTAIAFASQEPANLILISRTKSKVEAIASIIRITYPRVNVRTIIMDLASQESIRKAVAKVESMITTLDILVNNAGCTHRLRRWTAEGIEMQFGVNHVGTFLLTKLVFPLLKAAAKQSPPGATRVINLSSHGHMLSPVRFHDYNMENKEIPPEEQPSSRITPVFAKPSEDGYFSTIAYSQSKTANILFTLYLQDHAMASRIMSYAVHPGGVVSNLGREHEEDVAEAIAATSKYWKNSDEGGSTSLVAALDPSLDECRGLYLADCQFFPCADHAKDRDAAQRLWELSEELVGGSVQFSTLAVRCFTEDLLVDTICGQIAVWPLVCTSVKNPIFQTGPTVSVLLSCISLNWIEEKRAVVIKSTTTFVMATITPSQRELGWNVNVCLSSGVAFTGFYQSDDYVSIAEARRELELCFIFEKPDATDDWQLVLLPTRNTASTSIILLANNMRPFPTPPPNQRMHYVFNFEKQGLYVPLIKRPQRRVEPRYLQIGKQNVDDSFRTVPLRGKPNKPTRNASTSPERSQSPTKGSGDDASDSYPPALVEKDEAGSLINSFRQGVLTAAGSSCAISGKGKSWCPNAALFGPAIQAAHVVPQIHWNVYPDANQDIAAVEDSEALRDSWLSTWQYRNGLALAAHLHVCFNARLISIDPRSNRIRAFMPYDLILEYHNKEAIIPPEVDRCALQHHYDMCCIENMATAEPLGFSAAARKISFRPLLTSTASSQVIADPNKTTQLGNVGGQNAPSQDSPHDSDLPIDHLLSPPSSFTERSTNQKQEWRLRRRLITRAQKGNELVEERPLSQEWTSDDEDHSQTTDEIIQCQPESDKQEAWRFGLDVIKDPVQARKLMQKGFLLQELSSDEEEATRGRPRKRRCRRTLECEERHA</sequence>
<evidence type="ECO:0000313" key="2">
    <source>
        <dbReference type="Proteomes" id="UP001153332"/>
    </source>
</evidence>
<dbReference type="EMBL" id="JAPUUL010000211">
    <property type="protein sequence ID" value="KAJ8131892.1"/>
    <property type="molecule type" value="Genomic_DNA"/>
</dbReference>
<reference evidence="1" key="1">
    <citation type="submission" date="2022-12" db="EMBL/GenBank/DDBJ databases">
        <title>Genome Sequence of Lasiodiplodia mahajangana.</title>
        <authorList>
            <person name="Buettner E."/>
        </authorList>
    </citation>
    <scope>NUCLEOTIDE SEQUENCE</scope>
    <source>
        <strain evidence="1">VT137</strain>
    </source>
</reference>
<gene>
    <name evidence="1" type="ORF">O1611_g1731</name>
</gene>
<organism evidence="1 2">
    <name type="scientific">Lasiodiplodia mahajangana</name>
    <dbReference type="NCBI Taxonomy" id="1108764"/>
    <lineage>
        <taxon>Eukaryota</taxon>
        <taxon>Fungi</taxon>
        <taxon>Dikarya</taxon>
        <taxon>Ascomycota</taxon>
        <taxon>Pezizomycotina</taxon>
        <taxon>Dothideomycetes</taxon>
        <taxon>Dothideomycetes incertae sedis</taxon>
        <taxon>Botryosphaeriales</taxon>
        <taxon>Botryosphaeriaceae</taxon>
        <taxon>Lasiodiplodia</taxon>
    </lineage>
</organism>